<dbReference type="GeneTree" id="ENSGT01150000286902"/>
<dbReference type="AlphaFoldDB" id="A0A8B9BTB4"/>
<evidence type="ECO:0000259" key="1">
    <source>
        <dbReference type="PROSITE" id="PS50878"/>
    </source>
</evidence>
<dbReference type="PRINTS" id="PR01345">
    <property type="entry name" value="CERVTRCPTASE"/>
</dbReference>
<dbReference type="InterPro" id="IPR000477">
    <property type="entry name" value="RT_dom"/>
</dbReference>
<dbReference type="Ensembl" id="ENSABRT00000013165.1">
    <property type="protein sequence ID" value="ENSABRP00000009248.1"/>
    <property type="gene ID" value="ENSABRG00000008281.1"/>
</dbReference>
<reference evidence="2" key="1">
    <citation type="submission" date="2025-08" db="UniProtKB">
        <authorList>
            <consortium name="Ensembl"/>
        </authorList>
    </citation>
    <scope>IDENTIFICATION</scope>
</reference>
<feature type="domain" description="Reverse transcriptase" evidence="1">
    <location>
        <begin position="1"/>
        <end position="217"/>
    </location>
</feature>
<dbReference type="PROSITE" id="PS50878">
    <property type="entry name" value="RT_POL"/>
    <property type="match status" value="1"/>
</dbReference>
<evidence type="ECO:0000313" key="2">
    <source>
        <dbReference type="Ensembl" id="ENSABRP00000009248.1"/>
    </source>
</evidence>
<reference evidence="2" key="2">
    <citation type="submission" date="2025-09" db="UniProtKB">
        <authorList>
            <consortium name="Ensembl"/>
        </authorList>
    </citation>
    <scope>IDENTIFICATION</scope>
</reference>
<proteinExistence type="predicted"/>
<dbReference type="Proteomes" id="UP000694426">
    <property type="component" value="Unplaced"/>
</dbReference>
<name>A0A8B9BTB4_9AVES</name>
<keyword evidence="3" id="KW-1185">Reference proteome</keyword>
<sequence length="344" mass="39801">MEKILPEAMLRHVQDKEVIRDRQHGFTKGKLCLANLVAFYDGVTASVDKGRPTDVIYLGFRKAFDKVPHDILISKLERYGFEGWIIQWIRNWLEGHTQRVVVNASMSRWRPVMSAIPQRSVLGPVIFNIFINDIDDGTEYILCMFADDTKVSGAVDTKEGKNAIRRDLEKQAHVNLMRFNKSKCRVLHMGQGNPGQEYRLGELTESSPAEKDLGVLVDERLNMSQQCVLAAQKASCILGCISRGVASRWREVIVPLYSALVRPHLEYRVQVWCPQHKKYVDLLERVQKRATKMIRGLKHLSYEERLRELGMFSPEKRRFREDLIATFQYLKGSYKKMERDFLLG</sequence>
<protein>
    <recommendedName>
        <fullName evidence="1">Reverse transcriptase domain-containing protein</fullName>
    </recommendedName>
</protein>
<accession>A0A8B9BTB4</accession>
<dbReference type="PANTHER" id="PTHR33332">
    <property type="entry name" value="REVERSE TRANSCRIPTASE DOMAIN-CONTAINING PROTEIN"/>
    <property type="match status" value="1"/>
</dbReference>
<dbReference type="Pfam" id="PF00078">
    <property type="entry name" value="RVT_1"/>
    <property type="match status" value="1"/>
</dbReference>
<organism evidence="2 3">
    <name type="scientific">Anser brachyrhynchus</name>
    <name type="common">Pink-footed goose</name>
    <dbReference type="NCBI Taxonomy" id="132585"/>
    <lineage>
        <taxon>Eukaryota</taxon>
        <taxon>Metazoa</taxon>
        <taxon>Chordata</taxon>
        <taxon>Craniata</taxon>
        <taxon>Vertebrata</taxon>
        <taxon>Euteleostomi</taxon>
        <taxon>Archelosauria</taxon>
        <taxon>Archosauria</taxon>
        <taxon>Dinosauria</taxon>
        <taxon>Saurischia</taxon>
        <taxon>Theropoda</taxon>
        <taxon>Coelurosauria</taxon>
        <taxon>Aves</taxon>
        <taxon>Neognathae</taxon>
        <taxon>Galloanserae</taxon>
        <taxon>Anseriformes</taxon>
        <taxon>Anatidae</taxon>
        <taxon>Anserinae</taxon>
        <taxon>Anser</taxon>
    </lineage>
</organism>
<evidence type="ECO:0000313" key="3">
    <source>
        <dbReference type="Proteomes" id="UP000694426"/>
    </source>
</evidence>